<dbReference type="AlphaFoldDB" id="A0A067ST54"/>
<accession>A0A067ST54</accession>
<evidence type="ECO:0000313" key="2">
    <source>
        <dbReference type="EMBL" id="KDR70874.1"/>
    </source>
</evidence>
<dbReference type="Proteomes" id="UP000027222">
    <property type="component" value="Unassembled WGS sequence"/>
</dbReference>
<protein>
    <submittedName>
        <fullName evidence="2">Uncharacterized protein</fullName>
    </submittedName>
</protein>
<gene>
    <name evidence="2" type="ORF">GALMADRAFT_812094</name>
</gene>
<feature type="transmembrane region" description="Helical" evidence="1">
    <location>
        <begin position="26"/>
        <end position="47"/>
    </location>
</feature>
<evidence type="ECO:0000256" key="1">
    <source>
        <dbReference type="SAM" id="Phobius"/>
    </source>
</evidence>
<sequence>MKWSVRLVMWIPLPHLRKKYRRSCQLVKYFFLSFGVDIALQYFQLLVTDLSKRINRRHRIESIMIRVSQSSSHNDHRFLLRIHPQPEEHRALILVVETDRRLFRGFCCCFGSRRLWICCGFRKRITSFPEASVPRRDLMIIVHGIRLDHRWRGGGGGYSWYF</sequence>
<keyword evidence="1" id="KW-0812">Transmembrane</keyword>
<keyword evidence="1" id="KW-1133">Transmembrane helix</keyword>
<dbReference type="EMBL" id="KL142395">
    <property type="protein sequence ID" value="KDR70874.1"/>
    <property type="molecule type" value="Genomic_DNA"/>
</dbReference>
<dbReference type="HOGENOM" id="CLU_1635523_0_0_1"/>
<proteinExistence type="predicted"/>
<organism evidence="2 3">
    <name type="scientific">Galerina marginata (strain CBS 339.88)</name>
    <dbReference type="NCBI Taxonomy" id="685588"/>
    <lineage>
        <taxon>Eukaryota</taxon>
        <taxon>Fungi</taxon>
        <taxon>Dikarya</taxon>
        <taxon>Basidiomycota</taxon>
        <taxon>Agaricomycotina</taxon>
        <taxon>Agaricomycetes</taxon>
        <taxon>Agaricomycetidae</taxon>
        <taxon>Agaricales</taxon>
        <taxon>Agaricineae</taxon>
        <taxon>Strophariaceae</taxon>
        <taxon>Galerina</taxon>
    </lineage>
</organism>
<reference evidence="3" key="1">
    <citation type="journal article" date="2014" name="Proc. Natl. Acad. Sci. U.S.A.">
        <title>Extensive sampling of basidiomycete genomes demonstrates inadequacy of the white-rot/brown-rot paradigm for wood decay fungi.</title>
        <authorList>
            <person name="Riley R."/>
            <person name="Salamov A.A."/>
            <person name="Brown D.W."/>
            <person name="Nagy L.G."/>
            <person name="Floudas D."/>
            <person name="Held B.W."/>
            <person name="Levasseur A."/>
            <person name="Lombard V."/>
            <person name="Morin E."/>
            <person name="Otillar R."/>
            <person name="Lindquist E.A."/>
            <person name="Sun H."/>
            <person name="LaButti K.M."/>
            <person name="Schmutz J."/>
            <person name="Jabbour D."/>
            <person name="Luo H."/>
            <person name="Baker S.E."/>
            <person name="Pisabarro A.G."/>
            <person name="Walton J.D."/>
            <person name="Blanchette R.A."/>
            <person name="Henrissat B."/>
            <person name="Martin F."/>
            <person name="Cullen D."/>
            <person name="Hibbett D.S."/>
            <person name="Grigoriev I.V."/>
        </authorList>
    </citation>
    <scope>NUCLEOTIDE SEQUENCE [LARGE SCALE GENOMIC DNA]</scope>
    <source>
        <strain evidence="3">CBS 339.88</strain>
    </source>
</reference>
<evidence type="ECO:0000313" key="3">
    <source>
        <dbReference type="Proteomes" id="UP000027222"/>
    </source>
</evidence>
<keyword evidence="3" id="KW-1185">Reference proteome</keyword>
<keyword evidence="1" id="KW-0472">Membrane</keyword>
<name>A0A067ST54_GALM3</name>